<gene>
    <name evidence="2" type="ORF">ACFFPJ_02485</name>
</gene>
<feature type="transmembrane region" description="Helical" evidence="1">
    <location>
        <begin position="7"/>
        <end position="29"/>
    </location>
</feature>
<evidence type="ECO:0000256" key="1">
    <source>
        <dbReference type="SAM" id="Phobius"/>
    </source>
</evidence>
<dbReference type="Proteomes" id="UP001589611">
    <property type="component" value="Unassembled WGS sequence"/>
</dbReference>
<organism evidence="2 3">
    <name type="scientific">Microbacterium terregens</name>
    <dbReference type="NCBI Taxonomy" id="69363"/>
    <lineage>
        <taxon>Bacteria</taxon>
        <taxon>Bacillati</taxon>
        <taxon>Actinomycetota</taxon>
        <taxon>Actinomycetes</taxon>
        <taxon>Micrococcales</taxon>
        <taxon>Microbacteriaceae</taxon>
        <taxon>Microbacterium</taxon>
    </lineage>
</organism>
<name>A0ABV5SYE5_9MICO</name>
<proteinExistence type="predicted"/>
<dbReference type="RefSeq" id="WP_344711461.1">
    <property type="nucleotide sequence ID" value="NZ_BAAAWH010000001.1"/>
</dbReference>
<sequence length="199" mass="20713">MTDQLRIFAGLQGFVSAAGLLALVLFFALATPFGAEQRRWAWLGPVNDWLYVLGAVPWIVASVLLVVRVRGGTPLWILTGVLSALIAANAVVTVLMLAGRVGLNMQFLVATPMILVGFVWLWPAAAAAVGAAALPSWVLPLSIALLIAFVGGGALIGAGFLVQADSAARMVLFVAGGIPVALAMVAFPAWWIILAGNAR</sequence>
<feature type="transmembrane region" description="Helical" evidence="1">
    <location>
        <begin position="49"/>
        <end position="67"/>
    </location>
</feature>
<keyword evidence="3" id="KW-1185">Reference proteome</keyword>
<feature type="transmembrane region" description="Helical" evidence="1">
    <location>
        <begin position="110"/>
        <end position="134"/>
    </location>
</feature>
<accession>A0ABV5SYE5</accession>
<feature type="transmembrane region" description="Helical" evidence="1">
    <location>
        <begin position="141"/>
        <end position="164"/>
    </location>
</feature>
<comment type="caution">
    <text evidence="2">The sequence shown here is derived from an EMBL/GenBank/DDBJ whole genome shotgun (WGS) entry which is preliminary data.</text>
</comment>
<feature type="transmembrane region" description="Helical" evidence="1">
    <location>
        <begin position="170"/>
        <end position="194"/>
    </location>
</feature>
<reference evidence="2 3" key="1">
    <citation type="submission" date="2024-09" db="EMBL/GenBank/DDBJ databases">
        <authorList>
            <person name="Sun Q."/>
            <person name="Mori K."/>
        </authorList>
    </citation>
    <scope>NUCLEOTIDE SEQUENCE [LARGE SCALE GENOMIC DNA]</scope>
    <source>
        <strain evidence="2 3">JCM 1342</strain>
    </source>
</reference>
<protein>
    <submittedName>
        <fullName evidence="2">Uncharacterized protein</fullName>
    </submittedName>
</protein>
<dbReference type="EMBL" id="JBHMBE010000001">
    <property type="protein sequence ID" value="MFB9644662.1"/>
    <property type="molecule type" value="Genomic_DNA"/>
</dbReference>
<evidence type="ECO:0000313" key="3">
    <source>
        <dbReference type="Proteomes" id="UP001589611"/>
    </source>
</evidence>
<keyword evidence="1" id="KW-0812">Transmembrane</keyword>
<keyword evidence="1" id="KW-1133">Transmembrane helix</keyword>
<keyword evidence="1" id="KW-0472">Membrane</keyword>
<feature type="transmembrane region" description="Helical" evidence="1">
    <location>
        <begin position="74"/>
        <end position="98"/>
    </location>
</feature>
<evidence type="ECO:0000313" key="2">
    <source>
        <dbReference type="EMBL" id="MFB9644662.1"/>
    </source>
</evidence>